<gene>
    <name evidence="1" type="ordered locus">CJA_1335</name>
</gene>
<proteinExistence type="predicted"/>
<name>B3PCX2_CELJU</name>
<evidence type="ECO:0000313" key="2">
    <source>
        <dbReference type="Proteomes" id="UP000001036"/>
    </source>
</evidence>
<dbReference type="STRING" id="498211.CJA_1335"/>
<dbReference type="Proteomes" id="UP000001036">
    <property type="component" value="Chromosome"/>
</dbReference>
<keyword evidence="2" id="KW-1185">Reference proteome</keyword>
<accession>B3PCX2</accession>
<protein>
    <submittedName>
        <fullName evidence="1">Uncharacterized protein</fullName>
    </submittedName>
</protein>
<dbReference type="EMBL" id="CP000934">
    <property type="protein sequence ID" value="ACE84028.1"/>
    <property type="molecule type" value="Genomic_DNA"/>
</dbReference>
<organism evidence="1 2">
    <name type="scientific">Cellvibrio japonicus (strain Ueda107)</name>
    <name type="common">Pseudomonas fluorescens subsp. cellulosa</name>
    <dbReference type="NCBI Taxonomy" id="498211"/>
    <lineage>
        <taxon>Bacteria</taxon>
        <taxon>Pseudomonadati</taxon>
        <taxon>Pseudomonadota</taxon>
        <taxon>Gammaproteobacteria</taxon>
        <taxon>Cellvibrionales</taxon>
        <taxon>Cellvibrionaceae</taxon>
        <taxon>Cellvibrio</taxon>
    </lineage>
</organism>
<reference evidence="1 2" key="1">
    <citation type="journal article" date="2008" name="J. Bacteriol.">
        <title>Insights into plant cell wall degradation from the genome sequence of the soil bacterium Cellvibrio japonicus.</title>
        <authorList>
            <person name="Deboy R.T."/>
            <person name="Mongodin E.F."/>
            <person name="Fouts D.E."/>
            <person name="Tailford L.E."/>
            <person name="Khouri H."/>
            <person name="Emerson J.B."/>
            <person name="Mohamoud Y."/>
            <person name="Watkins K."/>
            <person name="Henrissat B."/>
            <person name="Gilbert H.J."/>
            <person name="Nelson K.E."/>
        </authorList>
    </citation>
    <scope>NUCLEOTIDE SEQUENCE [LARGE SCALE GENOMIC DNA]</scope>
    <source>
        <strain evidence="1 2">Ueda107</strain>
    </source>
</reference>
<evidence type="ECO:0000313" key="1">
    <source>
        <dbReference type="EMBL" id="ACE84028.1"/>
    </source>
</evidence>
<dbReference type="AlphaFoldDB" id="B3PCX2"/>
<sequence>MFWCKVVENYRVFYCQALVKHKSSGNNATPIVIPVFCEL</sequence>
<dbReference type="HOGENOM" id="CLU_3306778_0_0_6"/>
<dbReference type="KEGG" id="cja:CJA_1335"/>